<organism evidence="3">
    <name type="scientific">Brassica cretica</name>
    <name type="common">Mustard</name>
    <dbReference type="NCBI Taxonomy" id="69181"/>
    <lineage>
        <taxon>Eukaryota</taxon>
        <taxon>Viridiplantae</taxon>
        <taxon>Streptophyta</taxon>
        <taxon>Embryophyta</taxon>
        <taxon>Tracheophyta</taxon>
        <taxon>Spermatophyta</taxon>
        <taxon>Magnoliopsida</taxon>
        <taxon>eudicotyledons</taxon>
        <taxon>Gunneridae</taxon>
        <taxon>Pentapetalae</taxon>
        <taxon>rosids</taxon>
        <taxon>malvids</taxon>
        <taxon>Brassicales</taxon>
        <taxon>Brassicaceae</taxon>
        <taxon>Brassiceae</taxon>
        <taxon>Brassica</taxon>
    </lineage>
</organism>
<name>A0A3N6RJQ3_BRACR</name>
<evidence type="ECO:0000256" key="1">
    <source>
        <dbReference type="SAM" id="MobiDB-lite"/>
    </source>
</evidence>
<keyword evidence="2" id="KW-1133">Transmembrane helix</keyword>
<reference evidence="3" key="1">
    <citation type="submission" date="2019-12" db="EMBL/GenBank/DDBJ databases">
        <title>Genome sequencing and annotation of Brassica cretica.</title>
        <authorList>
            <person name="Studholme D.J."/>
            <person name="Sarris P.F."/>
        </authorList>
    </citation>
    <scope>NUCLEOTIDE SEQUENCE</scope>
    <source>
        <strain evidence="3">PFS-102/07</strain>
        <tissue evidence="3">Leaf</tissue>
    </source>
</reference>
<reference evidence="4 5" key="3">
    <citation type="journal article" date="2020" name="BMC Genomics">
        <title>Intraspecific diversification of the crop wild relative Brassica cretica Lam. using demographic model selection.</title>
        <authorList>
            <person name="Kioukis A."/>
            <person name="Michalopoulou V.A."/>
            <person name="Briers L."/>
            <person name="Pirintsos S."/>
            <person name="Studholme D.J."/>
            <person name="Pavlidis P."/>
            <person name="Sarris P.F."/>
        </authorList>
    </citation>
    <scope>NUCLEOTIDE SEQUENCE [LARGE SCALE GENOMIC DNA]</scope>
    <source>
        <strain evidence="5">cv. PFS-1207/04</strain>
        <strain evidence="4">PFS-1207/04</strain>
    </source>
</reference>
<feature type="transmembrane region" description="Helical" evidence="2">
    <location>
        <begin position="29"/>
        <end position="50"/>
    </location>
</feature>
<comment type="caution">
    <text evidence="3">The sequence shown here is derived from an EMBL/GenBank/DDBJ whole genome shotgun (WGS) entry which is preliminary data.</text>
</comment>
<accession>A0A3N6RJQ3</accession>
<keyword evidence="5" id="KW-1185">Reference proteome</keyword>
<reference evidence="4" key="2">
    <citation type="submission" date="2019-12" db="EMBL/GenBank/DDBJ databases">
        <authorList>
            <person name="Studholme D.J."/>
            <person name="Sarris P."/>
        </authorList>
    </citation>
    <scope>NUCLEOTIDE SEQUENCE</scope>
    <source>
        <strain evidence="4">PFS-1207/04</strain>
        <tissue evidence="4">Leaf</tissue>
    </source>
</reference>
<evidence type="ECO:0000256" key="2">
    <source>
        <dbReference type="SAM" id="Phobius"/>
    </source>
</evidence>
<keyword evidence="2" id="KW-0472">Membrane</keyword>
<dbReference type="AlphaFoldDB" id="A0A3N6RJQ3"/>
<evidence type="ECO:0000313" key="3">
    <source>
        <dbReference type="EMBL" id="KAF2587764.1"/>
    </source>
</evidence>
<evidence type="ECO:0000313" key="4">
    <source>
        <dbReference type="EMBL" id="KAF3494254.1"/>
    </source>
</evidence>
<gene>
    <name evidence="4" type="ORF">DY000_02053317</name>
    <name evidence="3" type="ORF">F2Q70_00038936</name>
</gene>
<dbReference type="Proteomes" id="UP000266723">
    <property type="component" value="Unassembled WGS sequence"/>
</dbReference>
<feature type="region of interest" description="Disordered" evidence="1">
    <location>
        <begin position="80"/>
        <end position="99"/>
    </location>
</feature>
<sequence length="99" mass="10581">MKGISSGTKIFSSIATSHSFDSWLMKSLAVIRVYATGMLGFAGLIGVVGIQGSSQTFTSYPEWIFCRIPHSNSGHAADKLIRTKEGDSTTPTRNGKLGL</sequence>
<evidence type="ECO:0000313" key="5">
    <source>
        <dbReference type="Proteomes" id="UP000266723"/>
    </source>
</evidence>
<proteinExistence type="predicted"/>
<dbReference type="EMBL" id="QGKY02000190">
    <property type="protein sequence ID" value="KAF2587764.1"/>
    <property type="molecule type" value="Genomic_DNA"/>
</dbReference>
<protein>
    <submittedName>
        <fullName evidence="3">Uncharacterized protein</fullName>
    </submittedName>
</protein>
<keyword evidence="2" id="KW-0812">Transmembrane</keyword>
<dbReference type="EMBL" id="QGKV02002055">
    <property type="protein sequence ID" value="KAF3494254.1"/>
    <property type="molecule type" value="Genomic_DNA"/>
</dbReference>